<accession>A0A9K3DXL9</accession>
<dbReference type="InterPro" id="IPR006984">
    <property type="entry name" value="Fcf1/UTP23"/>
</dbReference>
<evidence type="ECO:0000313" key="2">
    <source>
        <dbReference type="Proteomes" id="UP000215914"/>
    </source>
</evidence>
<reference evidence="1" key="2">
    <citation type="submission" date="2020-06" db="EMBL/GenBank/DDBJ databases">
        <title>Helianthus annuus Genome sequencing and assembly Release 2.</title>
        <authorList>
            <person name="Gouzy J."/>
            <person name="Langlade N."/>
            <person name="Munos S."/>
        </authorList>
    </citation>
    <scope>NUCLEOTIDE SEQUENCE</scope>
    <source>
        <tissue evidence="1">Leaves</tissue>
    </source>
</reference>
<organism evidence="1 2">
    <name type="scientific">Helianthus annuus</name>
    <name type="common">Common sunflower</name>
    <dbReference type="NCBI Taxonomy" id="4232"/>
    <lineage>
        <taxon>Eukaryota</taxon>
        <taxon>Viridiplantae</taxon>
        <taxon>Streptophyta</taxon>
        <taxon>Embryophyta</taxon>
        <taxon>Tracheophyta</taxon>
        <taxon>Spermatophyta</taxon>
        <taxon>Magnoliopsida</taxon>
        <taxon>eudicotyledons</taxon>
        <taxon>Gunneridae</taxon>
        <taxon>Pentapetalae</taxon>
        <taxon>asterids</taxon>
        <taxon>campanulids</taxon>
        <taxon>Asterales</taxon>
        <taxon>Asteraceae</taxon>
        <taxon>Asteroideae</taxon>
        <taxon>Heliantheae alliance</taxon>
        <taxon>Heliantheae</taxon>
        <taxon>Helianthus</taxon>
    </lineage>
</organism>
<dbReference type="GO" id="GO:0032040">
    <property type="term" value="C:small-subunit processome"/>
    <property type="evidence" value="ECO:0007669"/>
    <property type="project" value="InterPro"/>
</dbReference>
<evidence type="ECO:0000313" key="1">
    <source>
        <dbReference type="EMBL" id="KAF5762828.1"/>
    </source>
</evidence>
<keyword evidence="2" id="KW-1185">Reference proteome</keyword>
<gene>
    <name evidence="1" type="ORF">HanXRQr2_Chr15g0673251</name>
</gene>
<dbReference type="Pfam" id="PF04900">
    <property type="entry name" value="Fcf1"/>
    <property type="match status" value="1"/>
</dbReference>
<dbReference type="Gramene" id="mRNA:HanXRQr2_Chr15g0673251">
    <property type="protein sequence ID" value="mRNA:HanXRQr2_Chr15g0673251"/>
    <property type="gene ID" value="HanXRQr2_Chr15g0673251"/>
</dbReference>
<sequence>MICIPRVCNHPPHYLSAEACLREVMSRPKYNKYFLATLRKEVYESEAVACLKPVIIVVDSAMVF</sequence>
<dbReference type="AlphaFoldDB" id="A0A9K3DXL9"/>
<protein>
    <submittedName>
        <fullName evidence="1">Uncharacterized protein</fullName>
    </submittedName>
</protein>
<name>A0A9K3DXL9_HELAN</name>
<dbReference type="Proteomes" id="UP000215914">
    <property type="component" value="Unassembled WGS sequence"/>
</dbReference>
<comment type="caution">
    <text evidence="1">The sequence shown here is derived from an EMBL/GenBank/DDBJ whole genome shotgun (WGS) entry which is preliminary data.</text>
</comment>
<dbReference type="EMBL" id="MNCJ02000330">
    <property type="protein sequence ID" value="KAF5762828.1"/>
    <property type="molecule type" value="Genomic_DNA"/>
</dbReference>
<proteinExistence type="predicted"/>
<reference evidence="1" key="1">
    <citation type="journal article" date="2017" name="Nature">
        <title>The sunflower genome provides insights into oil metabolism, flowering and Asterid evolution.</title>
        <authorList>
            <person name="Badouin H."/>
            <person name="Gouzy J."/>
            <person name="Grassa C.J."/>
            <person name="Murat F."/>
            <person name="Staton S.E."/>
            <person name="Cottret L."/>
            <person name="Lelandais-Briere C."/>
            <person name="Owens G.L."/>
            <person name="Carrere S."/>
            <person name="Mayjonade B."/>
            <person name="Legrand L."/>
            <person name="Gill N."/>
            <person name="Kane N.C."/>
            <person name="Bowers J.E."/>
            <person name="Hubner S."/>
            <person name="Bellec A."/>
            <person name="Berard A."/>
            <person name="Berges H."/>
            <person name="Blanchet N."/>
            <person name="Boniface M.C."/>
            <person name="Brunel D."/>
            <person name="Catrice O."/>
            <person name="Chaidir N."/>
            <person name="Claudel C."/>
            <person name="Donnadieu C."/>
            <person name="Faraut T."/>
            <person name="Fievet G."/>
            <person name="Helmstetter N."/>
            <person name="King M."/>
            <person name="Knapp S.J."/>
            <person name="Lai Z."/>
            <person name="Le Paslier M.C."/>
            <person name="Lippi Y."/>
            <person name="Lorenzon L."/>
            <person name="Mandel J.R."/>
            <person name="Marage G."/>
            <person name="Marchand G."/>
            <person name="Marquand E."/>
            <person name="Bret-Mestries E."/>
            <person name="Morien E."/>
            <person name="Nambeesan S."/>
            <person name="Nguyen T."/>
            <person name="Pegot-Espagnet P."/>
            <person name="Pouilly N."/>
            <person name="Raftis F."/>
            <person name="Sallet E."/>
            <person name="Schiex T."/>
            <person name="Thomas J."/>
            <person name="Vandecasteele C."/>
            <person name="Vares D."/>
            <person name="Vear F."/>
            <person name="Vautrin S."/>
            <person name="Crespi M."/>
            <person name="Mangin B."/>
            <person name="Burke J.M."/>
            <person name="Salse J."/>
            <person name="Munos S."/>
            <person name="Vincourt P."/>
            <person name="Rieseberg L.H."/>
            <person name="Langlade N.B."/>
        </authorList>
    </citation>
    <scope>NUCLEOTIDE SEQUENCE</scope>
    <source>
        <tissue evidence="1">Leaves</tissue>
    </source>
</reference>